<protein>
    <submittedName>
        <fullName evidence="9">Phosphoesterase</fullName>
    </submittedName>
</protein>
<evidence type="ECO:0000313" key="10">
    <source>
        <dbReference type="Proteomes" id="UP001142372"/>
    </source>
</evidence>
<keyword evidence="4" id="KW-0378">Hydrolase</keyword>
<dbReference type="CDD" id="cd01610">
    <property type="entry name" value="PAP2_like"/>
    <property type="match status" value="1"/>
</dbReference>
<dbReference type="RefSeq" id="WP_271176416.1">
    <property type="nucleotide sequence ID" value="NZ_BAAAJO010000003.1"/>
</dbReference>
<dbReference type="GO" id="GO:0005886">
    <property type="term" value="C:plasma membrane"/>
    <property type="evidence" value="ECO:0007669"/>
    <property type="project" value="UniProtKB-SubCell"/>
</dbReference>
<gene>
    <name evidence="9" type="ORF">GCM10017584_13120</name>
</gene>
<dbReference type="InterPro" id="IPR017438">
    <property type="entry name" value="ATP-NAD_kinase_N"/>
</dbReference>
<dbReference type="InterPro" id="IPR036938">
    <property type="entry name" value="PAP2/HPO_sf"/>
</dbReference>
<dbReference type="SUPFAM" id="SSF48317">
    <property type="entry name" value="Acid phosphatase/Vanadium-dependent haloperoxidase"/>
    <property type="match status" value="1"/>
</dbReference>
<dbReference type="PANTHER" id="PTHR14969:SF62">
    <property type="entry name" value="DECAPRENYLPHOSPHORYL-5-PHOSPHORIBOSE PHOSPHATASE RV3807C-RELATED"/>
    <property type="match status" value="1"/>
</dbReference>
<proteinExistence type="predicted"/>
<feature type="region of interest" description="Disordered" evidence="7">
    <location>
        <begin position="482"/>
        <end position="506"/>
    </location>
</feature>
<evidence type="ECO:0000256" key="7">
    <source>
        <dbReference type="SAM" id="MobiDB-lite"/>
    </source>
</evidence>
<dbReference type="PANTHER" id="PTHR14969">
    <property type="entry name" value="SPHINGOSINE-1-PHOSPHATE PHOSPHOHYDROLASE"/>
    <property type="match status" value="1"/>
</dbReference>
<name>A0A9W6H917_9MICO</name>
<dbReference type="Gene3D" id="1.20.144.10">
    <property type="entry name" value="Phosphatidic acid phosphatase type 2/haloperoxidase"/>
    <property type="match status" value="1"/>
</dbReference>
<dbReference type="SMART" id="SM00046">
    <property type="entry name" value="DAGKc"/>
    <property type="match status" value="1"/>
</dbReference>
<evidence type="ECO:0000256" key="1">
    <source>
        <dbReference type="ARBA" id="ARBA00004651"/>
    </source>
</evidence>
<dbReference type="GO" id="GO:0016787">
    <property type="term" value="F:hydrolase activity"/>
    <property type="evidence" value="ECO:0007669"/>
    <property type="project" value="UniProtKB-KW"/>
</dbReference>
<dbReference type="SUPFAM" id="SSF111331">
    <property type="entry name" value="NAD kinase/diacylglycerol kinase-like"/>
    <property type="match status" value="1"/>
</dbReference>
<evidence type="ECO:0000256" key="4">
    <source>
        <dbReference type="ARBA" id="ARBA00022801"/>
    </source>
</evidence>
<keyword evidence="3" id="KW-0812">Transmembrane</keyword>
<dbReference type="InterPro" id="IPR000326">
    <property type="entry name" value="PAP2/HPO"/>
</dbReference>
<sequence length="528" mass="55714">MSPHRRRRTSFDLPKRIERADERIARRINARRTIRGADAFWRDLSTAANHGVLWFAAAGVLMALGKPRAAARGLASLGIASALANLIGKQLVGGERPALTSIPISRRLDRTPTSPSFPSGHTASAVAFATGAALESPQTGAALAPLAAAVGYSRLHTGAHWASDVAGGAIIGMTAALIGKAIVPSKPVPLARLREAPTAATLDLPSLPDGEGAFIVVNPNSGHDAGRPSPIPRLRHRLPRAVVHELKKGDDIAELVDAALASPTPPRVLGIYGGDGSVAAMAGTARRVDLPLMVMPGGTFNHFAKAALLESVDSAIDALIAGSGRPVDVAELTVADGEPITVLNTASVGIYPAFVAEREKHERRLGKPLAAALAAVRILRMADPIDVELDGRRQKVWSIFVGVDRYYPVTVAPIERRRLDDRLLDIRILRADRRPRTRGALALALGGRGDTIAARMPFLQGPPAVDASTDVELRVVTYDNASGDPGYAHDGEASKETPRAADGSHPLSIRVVPAGLRLYAPVKKENHG</sequence>
<evidence type="ECO:0000313" key="9">
    <source>
        <dbReference type="EMBL" id="GLJ75738.1"/>
    </source>
</evidence>
<evidence type="ECO:0000256" key="5">
    <source>
        <dbReference type="ARBA" id="ARBA00022989"/>
    </source>
</evidence>
<keyword evidence="10" id="KW-1185">Reference proteome</keyword>
<dbReference type="Gene3D" id="2.60.200.40">
    <property type="match status" value="1"/>
</dbReference>
<dbReference type="Gene3D" id="3.40.50.10330">
    <property type="entry name" value="Probable inorganic polyphosphate/atp-NAD kinase, domain 1"/>
    <property type="match status" value="1"/>
</dbReference>
<reference evidence="9" key="2">
    <citation type="submission" date="2023-01" db="EMBL/GenBank/DDBJ databases">
        <authorList>
            <person name="Sun Q."/>
            <person name="Evtushenko L."/>
        </authorList>
    </citation>
    <scope>NUCLEOTIDE SEQUENCE</scope>
    <source>
        <strain evidence="9">VKM Ac-1401</strain>
    </source>
</reference>
<dbReference type="InterPro" id="IPR016064">
    <property type="entry name" value="NAD/diacylglycerol_kinase_sf"/>
</dbReference>
<dbReference type="InterPro" id="IPR001206">
    <property type="entry name" value="Diacylglycerol_kinase_cat_dom"/>
</dbReference>
<dbReference type="Proteomes" id="UP001142372">
    <property type="component" value="Unassembled WGS sequence"/>
</dbReference>
<keyword evidence="5" id="KW-1133">Transmembrane helix</keyword>
<dbReference type="SMART" id="SM00014">
    <property type="entry name" value="acidPPc"/>
    <property type="match status" value="1"/>
</dbReference>
<comment type="caution">
    <text evidence="9">The sequence shown here is derived from an EMBL/GenBank/DDBJ whole genome shotgun (WGS) entry which is preliminary data.</text>
</comment>
<evidence type="ECO:0000256" key="2">
    <source>
        <dbReference type="ARBA" id="ARBA00022475"/>
    </source>
</evidence>
<evidence type="ECO:0000256" key="3">
    <source>
        <dbReference type="ARBA" id="ARBA00022692"/>
    </source>
</evidence>
<feature type="domain" description="DAGKc" evidence="8">
    <location>
        <begin position="208"/>
        <end position="336"/>
    </location>
</feature>
<dbReference type="GO" id="GO:0016301">
    <property type="term" value="F:kinase activity"/>
    <property type="evidence" value="ECO:0007669"/>
    <property type="project" value="InterPro"/>
</dbReference>
<evidence type="ECO:0000259" key="8">
    <source>
        <dbReference type="PROSITE" id="PS50146"/>
    </source>
</evidence>
<feature type="compositionally biased region" description="Basic and acidic residues" evidence="7">
    <location>
        <begin position="487"/>
        <end position="499"/>
    </location>
</feature>
<organism evidence="9 10">
    <name type="scientific">Leifsonia poae</name>
    <dbReference type="NCBI Taxonomy" id="110933"/>
    <lineage>
        <taxon>Bacteria</taxon>
        <taxon>Bacillati</taxon>
        <taxon>Actinomycetota</taxon>
        <taxon>Actinomycetes</taxon>
        <taxon>Micrococcales</taxon>
        <taxon>Microbacteriaceae</taxon>
        <taxon>Leifsonia</taxon>
    </lineage>
</organism>
<dbReference type="PROSITE" id="PS50146">
    <property type="entry name" value="DAGK"/>
    <property type="match status" value="1"/>
</dbReference>
<dbReference type="Pfam" id="PF01569">
    <property type="entry name" value="PAP2"/>
    <property type="match status" value="1"/>
</dbReference>
<reference evidence="9" key="1">
    <citation type="journal article" date="2014" name="Int. J. Syst. Evol. Microbiol.">
        <title>Complete genome sequence of Corynebacterium casei LMG S-19264T (=DSM 44701T), isolated from a smear-ripened cheese.</title>
        <authorList>
            <consortium name="US DOE Joint Genome Institute (JGI-PGF)"/>
            <person name="Walter F."/>
            <person name="Albersmeier A."/>
            <person name="Kalinowski J."/>
            <person name="Ruckert C."/>
        </authorList>
    </citation>
    <scope>NUCLEOTIDE SEQUENCE</scope>
    <source>
        <strain evidence="9">VKM Ac-1401</strain>
    </source>
</reference>
<comment type="subcellular location">
    <subcellularLocation>
        <location evidence="1">Cell membrane</location>
        <topology evidence="1">Multi-pass membrane protein</topology>
    </subcellularLocation>
</comment>
<dbReference type="Pfam" id="PF00781">
    <property type="entry name" value="DAGK_cat"/>
    <property type="match status" value="1"/>
</dbReference>
<dbReference type="AlphaFoldDB" id="A0A9W6H917"/>
<evidence type="ECO:0000256" key="6">
    <source>
        <dbReference type="ARBA" id="ARBA00023136"/>
    </source>
</evidence>
<keyword evidence="2" id="KW-1003">Cell membrane</keyword>
<accession>A0A9W6H917</accession>
<dbReference type="EMBL" id="BSEN01000005">
    <property type="protein sequence ID" value="GLJ75738.1"/>
    <property type="molecule type" value="Genomic_DNA"/>
</dbReference>
<keyword evidence="6" id="KW-0472">Membrane</keyword>